<dbReference type="OrthoDB" id="233478at2157"/>
<dbReference type="InterPro" id="IPR023375">
    <property type="entry name" value="ADC_dom_sf"/>
</dbReference>
<proteinExistence type="predicted"/>
<dbReference type="EMBL" id="CP031310">
    <property type="protein sequence ID" value="QCC50600.1"/>
    <property type="molecule type" value="Genomic_DNA"/>
</dbReference>
<evidence type="ECO:0000313" key="1">
    <source>
        <dbReference type="EMBL" id="QCC50600.1"/>
    </source>
</evidence>
<dbReference type="KEGG" id="hsn:DV733_04775"/>
<dbReference type="PANTHER" id="PTHR39186">
    <property type="entry name" value="DUF2071 FAMILY PROTEIN"/>
    <property type="match status" value="1"/>
</dbReference>
<dbReference type="AlphaFoldDB" id="A0A4D6H9W5"/>
<dbReference type="Proteomes" id="UP000296706">
    <property type="component" value="Chromosome"/>
</dbReference>
<evidence type="ECO:0000313" key="2">
    <source>
        <dbReference type="Proteomes" id="UP000296706"/>
    </source>
</evidence>
<gene>
    <name evidence="1" type="ORF">DV733_04775</name>
</gene>
<name>A0A4D6H9W5_9EURY</name>
<reference evidence="1 2" key="1">
    <citation type="journal article" date="2019" name="Nat. Commun.">
        <title>A new type of DNA phosphorothioation-based antiviral system in archaea.</title>
        <authorList>
            <person name="Xiong L."/>
            <person name="Liu S."/>
            <person name="Chen S."/>
            <person name="Xiao Y."/>
            <person name="Zhu B."/>
            <person name="Gao Y."/>
            <person name="Zhang Y."/>
            <person name="Chen B."/>
            <person name="Luo J."/>
            <person name="Deng Z."/>
            <person name="Chen X."/>
            <person name="Wang L."/>
            <person name="Chen S."/>
        </authorList>
    </citation>
    <scope>NUCLEOTIDE SEQUENCE [LARGE SCALE GENOMIC DNA]</scope>
    <source>
        <strain evidence="1 2">CBA1105</strain>
    </source>
</reference>
<sequence length="238" mass="26916">MSRRSRRSRQLLAMTWRDAFFASWPVDPSVVEPTLPDGLAADTDEEGQAWLSVVGFVMEDIRPRFVPFGLSFPELNLRTYVRHRDDSGIYFYNLDADDRIGVPIARRLFRLPYYRAEMDVTERDGTISFESHRTHEGVSPADFEATIEPRATPEPADPESTEAFLVENYRFLVAGDGRLYCGEIDHGPWAVQPADLTIEENTLFEAAGFDQPAGDPLVQYSPGVEVTAGRLRRAERSL</sequence>
<protein>
    <submittedName>
        <fullName evidence="1">DUF2071 domain-containing protein</fullName>
    </submittedName>
</protein>
<dbReference type="PANTHER" id="PTHR39186:SF1">
    <property type="entry name" value="DUF2071 DOMAIN-CONTAINING PROTEIN"/>
    <property type="match status" value="1"/>
</dbReference>
<dbReference type="STRING" id="1457250.GCA_000755225_03260"/>
<accession>A0A4D6H9W5</accession>
<dbReference type="InterPro" id="IPR018644">
    <property type="entry name" value="DUF2071"/>
</dbReference>
<dbReference type="Gene3D" id="2.40.400.10">
    <property type="entry name" value="Acetoacetate decarboxylase-like"/>
    <property type="match status" value="1"/>
</dbReference>
<dbReference type="Pfam" id="PF09844">
    <property type="entry name" value="DUF2071"/>
    <property type="match status" value="1"/>
</dbReference>
<organism evidence="1 2">
    <name type="scientific">Halapricum salinum</name>
    <dbReference type="NCBI Taxonomy" id="1457250"/>
    <lineage>
        <taxon>Archaea</taxon>
        <taxon>Methanobacteriati</taxon>
        <taxon>Methanobacteriota</taxon>
        <taxon>Stenosarchaea group</taxon>
        <taxon>Halobacteria</taxon>
        <taxon>Halobacteriales</taxon>
        <taxon>Haloarculaceae</taxon>
        <taxon>Halapricum</taxon>
    </lineage>
</organism>
<dbReference type="SUPFAM" id="SSF160104">
    <property type="entry name" value="Acetoacetate decarboxylase-like"/>
    <property type="match status" value="1"/>
</dbReference>
<keyword evidence="2" id="KW-1185">Reference proteome</keyword>